<reference evidence="2 3" key="1">
    <citation type="submission" date="2024-04" db="EMBL/GenBank/DDBJ databases">
        <authorList>
            <person name="Fracassetti M."/>
        </authorList>
    </citation>
    <scope>NUCLEOTIDE SEQUENCE [LARGE SCALE GENOMIC DNA]</scope>
</reference>
<evidence type="ECO:0000313" key="2">
    <source>
        <dbReference type="EMBL" id="CAL1383320.1"/>
    </source>
</evidence>
<keyword evidence="1" id="KW-0812">Transmembrane</keyword>
<name>A0AAV2ECQ5_9ROSI</name>
<sequence>MFIATLPLHNFIIIFPLLVECTFGTTTMFICAIGNIIMCKSTHGIRITVACISTTLTSLTTTTRSIHVKCVVVTSGNAVAPVGQDP</sequence>
<dbReference type="AlphaFoldDB" id="A0AAV2ECQ5"/>
<keyword evidence="3" id="KW-1185">Reference proteome</keyword>
<protein>
    <recommendedName>
        <fullName evidence="4">Secreted protein</fullName>
    </recommendedName>
</protein>
<dbReference type="Proteomes" id="UP001497516">
    <property type="component" value="Chromosome 4"/>
</dbReference>
<evidence type="ECO:0008006" key="4">
    <source>
        <dbReference type="Google" id="ProtNLM"/>
    </source>
</evidence>
<gene>
    <name evidence="2" type="ORF">LTRI10_LOCUS24603</name>
</gene>
<keyword evidence="1" id="KW-0472">Membrane</keyword>
<evidence type="ECO:0000313" key="3">
    <source>
        <dbReference type="Proteomes" id="UP001497516"/>
    </source>
</evidence>
<dbReference type="EMBL" id="OZ034817">
    <property type="protein sequence ID" value="CAL1383320.1"/>
    <property type="molecule type" value="Genomic_DNA"/>
</dbReference>
<accession>A0AAV2ECQ5</accession>
<organism evidence="2 3">
    <name type="scientific">Linum trigynum</name>
    <dbReference type="NCBI Taxonomy" id="586398"/>
    <lineage>
        <taxon>Eukaryota</taxon>
        <taxon>Viridiplantae</taxon>
        <taxon>Streptophyta</taxon>
        <taxon>Embryophyta</taxon>
        <taxon>Tracheophyta</taxon>
        <taxon>Spermatophyta</taxon>
        <taxon>Magnoliopsida</taxon>
        <taxon>eudicotyledons</taxon>
        <taxon>Gunneridae</taxon>
        <taxon>Pentapetalae</taxon>
        <taxon>rosids</taxon>
        <taxon>fabids</taxon>
        <taxon>Malpighiales</taxon>
        <taxon>Linaceae</taxon>
        <taxon>Linum</taxon>
    </lineage>
</organism>
<feature type="transmembrane region" description="Helical" evidence="1">
    <location>
        <begin position="12"/>
        <end position="37"/>
    </location>
</feature>
<proteinExistence type="predicted"/>
<keyword evidence="1" id="KW-1133">Transmembrane helix</keyword>
<evidence type="ECO:0000256" key="1">
    <source>
        <dbReference type="SAM" id="Phobius"/>
    </source>
</evidence>